<feature type="chain" id="PRO_5043421351" evidence="1">
    <location>
        <begin position="23"/>
        <end position="178"/>
    </location>
</feature>
<keyword evidence="3" id="KW-1185">Reference proteome</keyword>
<evidence type="ECO:0000313" key="3">
    <source>
        <dbReference type="Proteomes" id="UP000271868"/>
    </source>
</evidence>
<dbReference type="RefSeq" id="WP_123676016.1">
    <property type="nucleotide sequence ID" value="NZ_RJVL01000004.1"/>
</dbReference>
<comment type="caution">
    <text evidence="2">The sequence shown here is derived from an EMBL/GenBank/DDBJ whole genome shotgun (WGS) entry which is preliminary data.</text>
</comment>
<gene>
    <name evidence="2" type="ORF">EDC60_2103</name>
</gene>
<accession>A0AAX1WV84</accession>
<reference evidence="2 3" key="1">
    <citation type="submission" date="2018-11" db="EMBL/GenBank/DDBJ databases">
        <title>Genomic Encyclopedia of Type Strains, Phase IV (KMG-IV): sequencing the most valuable type-strain genomes for metagenomic binning, comparative biology and taxonomic classification.</title>
        <authorList>
            <person name="Goeker M."/>
        </authorList>
    </citation>
    <scope>NUCLEOTIDE SEQUENCE [LARGE SCALE GENOMIC DNA]</scope>
    <source>
        <strain evidence="2 3">DSM 15985</strain>
    </source>
</reference>
<keyword evidence="1" id="KW-0732">Signal</keyword>
<dbReference type="Proteomes" id="UP000271868">
    <property type="component" value="Unassembled WGS sequence"/>
</dbReference>
<evidence type="ECO:0000313" key="2">
    <source>
        <dbReference type="EMBL" id="ROR47374.1"/>
    </source>
</evidence>
<proteinExistence type="predicted"/>
<dbReference type="PROSITE" id="PS51257">
    <property type="entry name" value="PROKAR_LIPOPROTEIN"/>
    <property type="match status" value="1"/>
</dbReference>
<dbReference type="AlphaFoldDB" id="A0AAX1WV84"/>
<dbReference type="EMBL" id="RJVL01000004">
    <property type="protein sequence ID" value="ROR47374.1"/>
    <property type="molecule type" value="Genomic_DNA"/>
</dbReference>
<name>A0AAX1WV84_9BURK</name>
<dbReference type="InterPro" id="IPR024409">
    <property type="entry name" value="DUF3833"/>
</dbReference>
<organism evidence="2 3">
    <name type="scientific">Diaphorobacter nitroreducens</name>
    <dbReference type="NCBI Taxonomy" id="164759"/>
    <lineage>
        <taxon>Bacteria</taxon>
        <taxon>Pseudomonadati</taxon>
        <taxon>Pseudomonadota</taxon>
        <taxon>Betaproteobacteria</taxon>
        <taxon>Burkholderiales</taxon>
        <taxon>Comamonadaceae</taxon>
        <taxon>Diaphorobacter</taxon>
    </lineage>
</organism>
<sequence>MNTRRHALLALLAGTAVLTGCASPQVTDYAQERPQLQLDRYFNGRILAHGIFQQRGGEVVRRFTVVMDCHWEGHQGVLDEAFTYSDGSTQRRIWRLTKHADGRYTGTADDVVGEAQGQTAGNAFRWNYTLRLPVDGKEYEVQFDDWMFLVDDRVMLNRATMRKFGVTLGEVLLSFTKT</sequence>
<feature type="signal peptide" evidence="1">
    <location>
        <begin position="1"/>
        <end position="22"/>
    </location>
</feature>
<evidence type="ECO:0000256" key="1">
    <source>
        <dbReference type="SAM" id="SignalP"/>
    </source>
</evidence>
<protein>
    <submittedName>
        <fullName evidence="2">Uncharacterized protein DUF3833</fullName>
    </submittedName>
</protein>
<dbReference type="Pfam" id="PF12915">
    <property type="entry name" value="DUF3833"/>
    <property type="match status" value="1"/>
</dbReference>